<gene>
    <name evidence="1" type="ORF">HA41_11145</name>
</gene>
<evidence type="ECO:0000313" key="1">
    <source>
        <dbReference type="EMBL" id="ORM52632.1"/>
    </source>
</evidence>
<accession>A0A1X1BVX9</accession>
<comment type="caution">
    <text evidence="1">The sequence shown here is derived from an EMBL/GenBank/DDBJ whole genome shotgun (WGS) entry which is preliminary data.</text>
</comment>
<dbReference type="AlphaFoldDB" id="A0A1X1BVX9"/>
<dbReference type="Proteomes" id="UP000193933">
    <property type="component" value="Unassembled WGS sequence"/>
</dbReference>
<protein>
    <submittedName>
        <fullName evidence="1">Uncharacterized protein</fullName>
    </submittedName>
</protein>
<name>A0A1X1BVX9_9GAMM</name>
<proteinExistence type="predicted"/>
<evidence type="ECO:0000313" key="2">
    <source>
        <dbReference type="Proteomes" id="UP000193933"/>
    </source>
</evidence>
<dbReference type="RefSeq" id="WP_094120896.1">
    <property type="nucleotide sequence ID" value="NZ_MLFN01000028.1"/>
</dbReference>
<sequence>MLFDAQFFTGCPTFKQYARRKKTRDGLGMVLSVFADMAMDVGIFKVPKQELMTRSGMSNRQLNYFGGVKGISYILRKSLTEGRGRMTTAQIESLSKIGIGAIACSYDQALLKMKEDPALLMRREAWKPGYFVSLEQEHEGCDVLELTHPDGTAEMHDMSIEDMRVCDWVVIS</sequence>
<keyword evidence="2" id="KW-1185">Reference proteome</keyword>
<organism evidence="1 2">
    <name type="scientific">Pantoea conspicua</name>
    <dbReference type="NCBI Taxonomy" id="472705"/>
    <lineage>
        <taxon>Bacteria</taxon>
        <taxon>Pseudomonadati</taxon>
        <taxon>Pseudomonadota</taxon>
        <taxon>Gammaproteobacteria</taxon>
        <taxon>Enterobacterales</taxon>
        <taxon>Erwiniaceae</taxon>
        <taxon>Pantoea</taxon>
    </lineage>
</organism>
<dbReference type="EMBL" id="MLFN01000028">
    <property type="protein sequence ID" value="ORM52632.1"/>
    <property type="molecule type" value="Genomic_DNA"/>
</dbReference>
<reference evidence="1 2" key="1">
    <citation type="journal article" date="2017" name="Antonie Van Leeuwenhoek">
        <title>Phylogenomic resolution of the bacterial genus Pantoea and its relationship with Erwinia and Tatumella.</title>
        <authorList>
            <person name="Palmer M."/>
            <person name="Steenkamp E.T."/>
            <person name="Coetzee M.P."/>
            <person name="Chan W.Y."/>
            <person name="van Zyl E."/>
            <person name="De Maayer P."/>
            <person name="Coutinho T.A."/>
            <person name="Blom J."/>
            <person name="Smits T.H."/>
            <person name="Duffy B."/>
            <person name="Venter S.N."/>
        </authorList>
    </citation>
    <scope>NUCLEOTIDE SEQUENCE [LARGE SCALE GENOMIC DNA]</scope>
    <source>
        <strain evidence="1 2">LMG 24534</strain>
    </source>
</reference>
<dbReference type="OrthoDB" id="6542377at2"/>